<dbReference type="EMBL" id="CP011280">
    <property type="protein sequence ID" value="AKC96097.1"/>
    <property type="molecule type" value="Genomic_DNA"/>
</dbReference>
<reference evidence="1 2" key="1">
    <citation type="journal article" date="2012" name="BMC Genomics">
        <title>Genomic sequence analysis and characterization of Sneathia amnii sp. nov.</title>
        <authorList>
            <consortium name="Vaginal Microbiome Consortium (additional members)"/>
            <person name="Harwich M.D.Jr."/>
            <person name="Serrano M.G."/>
            <person name="Fettweis J.M."/>
            <person name="Alves J.M."/>
            <person name="Reimers M.A."/>
            <person name="Buck G.A."/>
            <person name="Jefferson K.K."/>
        </authorList>
    </citation>
    <scope>NUCLEOTIDE SEQUENCE [LARGE SCALE GENOMIC DNA]</scope>
    <source>
        <strain evidence="1 2">SN35</strain>
    </source>
</reference>
<protein>
    <submittedName>
        <fullName evidence="1">Uncharacterized protein</fullName>
    </submittedName>
</protein>
<dbReference type="KEGG" id="sns:VC03_06455"/>
<sequence length="126" mass="14582">MVKSMNTKVDLSIKATSFFRITSYGDVLIGDKAFEYYNEKNTNDYIQIPWTQINYIAASVMFKGKIISRFAIFLKDGHNLSFSTRDNKLVLRTISKYISKDKLVRSYTFFEIITKGIRSLLKKVGI</sequence>
<proteinExistence type="predicted"/>
<gene>
    <name evidence="1" type="ORF">VC03_06455</name>
</gene>
<dbReference type="Pfam" id="PF06115">
    <property type="entry name" value="DUF956"/>
    <property type="match status" value="1"/>
</dbReference>
<dbReference type="AlphaFoldDB" id="A0A0E3ZCE5"/>
<dbReference type="PIRSF" id="PIRSF021265">
    <property type="entry name" value="DUF956"/>
    <property type="match status" value="1"/>
</dbReference>
<dbReference type="HOGENOM" id="CLU_132588_0_0_0"/>
<dbReference type="InterPro" id="IPR010360">
    <property type="entry name" value="DUF956"/>
</dbReference>
<dbReference type="STRING" id="187101.VC03_06455"/>
<dbReference type="Proteomes" id="UP000033103">
    <property type="component" value="Chromosome"/>
</dbReference>
<name>A0A0E3ZCE5_9FUSO</name>
<dbReference type="RefSeq" id="WP_046329201.1">
    <property type="nucleotide sequence ID" value="NZ_CAUPIC010000009.1"/>
</dbReference>
<evidence type="ECO:0000313" key="1">
    <source>
        <dbReference type="EMBL" id="AKC96097.1"/>
    </source>
</evidence>
<organism evidence="1 2">
    <name type="scientific">Sneathia vaginalis</name>
    <dbReference type="NCBI Taxonomy" id="187101"/>
    <lineage>
        <taxon>Bacteria</taxon>
        <taxon>Fusobacteriati</taxon>
        <taxon>Fusobacteriota</taxon>
        <taxon>Fusobacteriia</taxon>
        <taxon>Fusobacteriales</taxon>
        <taxon>Leptotrichiaceae</taxon>
        <taxon>Sneathia</taxon>
    </lineage>
</organism>
<dbReference type="PATRIC" id="fig|1069640.6.peg.1276"/>
<keyword evidence="2" id="KW-1185">Reference proteome</keyword>
<dbReference type="OrthoDB" id="1646215at2"/>
<accession>A0A0E3ZCE5</accession>
<evidence type="ECO:0000313" key="2">
    <source>
        <dbReference type="Proteomes" id="UP000033103"/>
    </source>
</evidence>